<organism evidence="1 2">
    <name type="scientific">Avena sativa</name>
    <name type="common">Oat</name>
    <dbReference type="NCBI Taxonomy" id="4498"/>
    <lineage>
        <taxon>Eukaryota</taxon>
        <taxon>Viridiplantae</taxon>
        <taxon>Streptophyta</taxon>
        <taxon>Embryophyta</taxon>
        <taxon>Tracheophyta</taxon>
        <taxon>Spermatophyta</taxon>
        <taxon>Magnoliopsida</taxon>
        <taxon>Liliopsida</taxon>
        <taxon>Poales</taxon>
        <taxon>Poaceae</taxon>
        <taxon>BOP clade</taxon>
        <taxon>Pooideae</taxon>
        <taxon>Poodae</taxon>
        <taxon>Poeae</taxon>
        <taxon>Poeae Chloroplast Group 1 (Aveneae type)</taxon>
        <taxon>Aveninae</taxon>
        <taxon>Avena</taxon>
    </lineage>
</organism>
<sequence length="1000" mass="112152">MDEKKNVNNLFNRASPMRLVRVCKGMTKPQRDLITNSEFGDFLNVRCSKLIPELCRFLMDCFNPDRCELDFGPRGRVPITIQSVHRIMGVPMGSIPVAYQMDSQSTRVIMEMFRIPNGRQPSITSVETQLGPTYPANNDYLRKFTIFSVSTVFAPTTCTRVSPKCYPPVINTEAIKRLNWAKFIIDILIQTSKAKGVKNWFKTCIPYLMVLYVDSLETDAIDVPKKGTRICIWTNKMINQIVTLDTHIDGSFGKLALKKYFKKFSMFSSDPSIVDMFIKRHVPVILSEESMEKYRVSVIDMCTVFEDGLAKFLMSVGSAPNYGQEEGDQDKKKTIHKRKKRKTLADVQAAHVLKQASQQTTVGQDDALAATLRQNNTDAVDKRMVVGDKPTMENVGESHQDVEMVEQNQEVTVMVENPASVLPAENACNTTDLPVADESGMKVFSEVSDTQRCVEPEQTTCHYYTPVRASAVDPLKHLQCYGSGSQSSAESAGRGAPMYDMTPAASRTDVLIDQPGSNMGGPVYDMTPVASTASQSDVLMDQPGVDKGAPVLDITPATSAASRSDFLMDQPGAQKGAPVYDTTPPACLLRKVTGQEDQPGDGKRHVSFASQDKDSLDQFNNTEIKAASVNRVTNKTVQGSPTGRRPVTRSMSPAKLPAPIEKENPLGICGKHLNISPVPQRKSRFATSKVRASWTASSVQPVDTQGAIGKPTNTTQVNNMNRKIELDSESAEAKIETLEQRQRRELIEDCPSFDLGFDGTTQEETIHVVKEEEKQGTVEEHVIISSNDDSDSVRPGAWLSNTVCEIALHVLSKEMAAHKKHVMPLFMATKLRSATCVHDKNVKKAFVFSPEKRLDHKEQVMFPVLQNLTPELKYFTRHYYLIVLNLKAKRFEIIDSLRAEGNQGLMKDARLIIGSIKYMWSKNYTESKINIQNYKTVHIPTPMKSTTFDCGFFMLKFIEYWTGRKILTFNPIDMPIIRKIFTLKWLEWEENQTEWVEKLL</sequence>
<name>A0ACD5Y043_AVESA</name>
<reference evidence="1" key="1">
    <citation type="submission" date="2021-05" db="EMBL/GenBank/DDBJ databases">
        <authorList>
            <person name="Scholz U."/>
            <person name="Mascher M."/>
            <person name="Fiebig A."/>
        </authorList>
    </citation>
    <scope>NUCLEOTIDE SEQUENCE [LARGE SCALE GENOMIC DNA]</scope>
</reference>
<accession>A0ACD5Y043</accession>
<evidence type="ECO:0000313" key="2">
    <source>
        <dbReference type="Proteomes" id="UP001732700"/>
    </source>
</evidence>
<dbReference type="EnsemblPlants" id="AVESA.00010b.r2.5CG0881310.1">
    <property type="protein sequence ID" value="AVESA.00010b.r2.5CG0881310.1.CDS"/>
    <property type="gene ID" value="AVESA.00010b.r2.5CG0881310"/>
</dbReference>
<protein>
    <submittedName>
        <fullName evidence="1">Uncharacterized protein</fullName>
    </submittedName>
</protein>
<evidence type="ECO:0000313" key="1">
    <source>
        <dbReference type="EnsemblPlants" id="AVESA.00010b.r2.5CG0881310.1.CDS"/>
    </source>
</evidence>
<keyword evidence="2" id="KW-1185">Reference proteome</keyword>
<reference evidence="1" key="2">
    <citation type="submission" date="2025-09" db="UniProtKB">
        <authorList>
            <consortium name="EnsemblPlants"/>
        </authorList>
    </citation>
    <scope>IDENTIFICATION</scope>
</reference>
<dbReference type="Proteomes" id="UP001732700">
    <property type="component" value="Chromosome 5C"/>
</dbReference>
<proteinExistence type="predicted"/>